<keyword evidence="3" id="KW-1185">Reference proteome</keyword>
<protein>
    <submittedName>
        <fullName evidence="2">Cupin</fullName>
    </submittedName>
</protein>
<comment type="caution">
    <text evidence="2">The sequence shown here is derived from an EMBL/GenBank/DDBJ whole genome shotgun (WGS) entry which is preliminary data.</text>
</comment>
<accession>A0A512IJD8</accession>
<organism evidence="2 3">
    <name type="scientific">Methylobacterium haplocladii</name>
    <dbReference type="NCBI Taxonomy" id="1176176"/>
    <lineage>
        <taxon>Bacteria</taxon>
        <taxon>Pseudomonadati</taxon>
        <taxon>Pseudomonadota</taxon>
        <taxon>Alphaproteobacteria</taxon>
        <taxon>Hyphomicrobiales</taxon>
        <taxon>Methylobacteriaceae</taxon>
        <taxon>Methylobacterium</taxon>
    </lineage>
</organism>
<dbReference type="InterPro" id="IPR011051">
    <property type="entry name" value="RmlC_Cupin_sf"/>
</dbReference>
<evidence type="ECO:0000259" key="1">
    <source>
        <dbReference type="Pfam" id="PF05899"/>
    </source>
</evidence>
<dbReference type="PANTHER" id="PTHR40943">
    <property type="entry name" value="CYTOPLASMIC PROTEIN-RELATED"/>
    <property type="match status" value="1"/>
</dbReference>
<dbReference type="SUPFAM" id="SSF51182">
    <property type="entry name" value="RmlC-like cupins"/>
    <property type="match status" value="1"/>
</dbReference>
<gene>
    <name evidence="2" type="ORF">MHA02_02080</name>
</gene>
<evidence type="ECO:0000313" key="2">
    <source>
        <dbReference type="EMBL" id="GEO97820.1"/>
    </source>
</evidence>
<feature type="domain" description="(S)-ureidoglycine aminohydrolase cupin" evidence="1">
    <location>
        <begin position="40"/>
        <end position="111"/>
    </location>
</feature>
<dbReference type="InterPro" id="IPR014710">
    <property type="entry name" value="RmlC-like_jellyroll"/>
</dbReference>
<dbReference type="EMBL" id="BJZT01000002">
    <property type="protein sequence ID" value="GEO97820.1"/>
    <property type="molecule type" value="Genomic_DNA"/>
</dbReference>
<dbReference type="InterPro" id="IPR008579">
    <property type="entry name" value="UGlyAH_Cupin_dom"/>
</dbReference>
<dbReference type="Proteomes" id="UP000321258">
    <property type="component" value="Unassembled WGS sequence"/>
</dbReference>
<sequence length="154" mass="16786">MKTKPMIPSVTTVELAPAPIEPSWIREGNPMARNATLSSGADGMASTLIWDCTAGKFEWIYDIDETIYFLEGSATISDGHGPAKTFGPGDVLFLPRGAVCHWHVETYVRKVAFCRKTQPWLMTFPLRAFGKIKRILTGKNTAKPGGFQVGLGAA</sequence>
<reference evidence="2 3" key="1">
    <citation type="submission" date="2019-07" db="EMBL/GenBank/DDBJ databases">
        <title>Whole genome shotgun sequence of Methylobacterium haplocladii NBRC 107714.</title>
        <authorList>
            <person name="Hosoyama A."/>
            <person name="Uohara A."/>
            <person name="Ohji S."/>
            <person name="Ichikawa N."/>
        </authorList>
    </citation>
    <scope>NUCLEOTIDE SEQUENCE [LARGE SCALE GENOMIC DNA]</scope>
    <source>
        <strain evidence="2 3">NBRC 107714</strain>
    </source>
</reference>
<name>A0A512IJD8_9HYPH</name>
<dbReference type="PANTHER" id="PTHR40943:SF1">
    <property type="entry name" value="CYTOPLASMIC PROTEIN"/>
    <property type="match status" value="1"/>
</dbReference>
<evidence type="ECO:0000313" key="3">
    <source>
        <dbReference type="Proteomes" id="UP000321258"/>
    </source>
</evidence>
<dbReference type="CDD" id="cd02227">
    <property type="entry name" value="cupin_TM1112-like"/>
    <property type="match status" value="1"/>
</dbReference>
<proteinExistence type="predicted"/>
<dbReference type="Pfam" id="PF05899">
    <property type="entry name" value="Cupin_3"/>
    <property type="match status" value="1"/>
</dbReference>
<dbReference type="Gene3D" id="2.60.120.10">
    <property type="entry name" value="Jelly Rolls"/>
    <property type="match status" value="1"/>
</dbReference>
<dbReference type="AlphaFoldDB" id="A0A512IJD8"/>